<gene>
    <name evidence="4" type="ORF">PNEG_03143</name>
</gene>
<proteinExistence type="predicted"/>
<reference evidence="5" key="1">
    <citation type="journal article" date="2016" name="Nat. Commun.">
        <title>Genome analysis of three Pneumocystis species reveals adaptation mechanisms to life exclusively in mammalian hosts.</title>
        <authorList>
            <person name="Ma L."/>
            <person name="Chen Z."/>
            <person name="Huang D.W."/>
            <person name="Kutty G."/>
            <person name="Ishihara M."/>
            <person name="Wang H."/>
            <person name="Abouelleil A."/>
            <person name="Bishop L."/>
            <person name="Davey E."/>
            <person name="Deng R."/>
            <person name="Deng X."/>
            <person name="Fan L."/>
            <person name="Fantoni G."/>
            <person name="Fitzgerald M."/>
            <person name="Gogineni E."/>
            <person name="Goldberg J.M."/>
            <person name="Handley G."/>
            <person name="Hu X."/>
            <person name="Huber C."/>
            <person name="Jiao X."/>
            <person name="Jones K."/>
            <person name="Levin J.Z."/>
            <person name="Liu Y."/>
            <person name="Macdonald P."/>
            <person name="Melnikov A."/>
            <person name="Raley C."/>
            <person name="Sassi M."/>
            <person name="Sherman B.T."/>
            <person name="Song X."/>
            <person name="Sykes S."/>
            <person name="Tran B."/>
            <person name="Walsh L."/>
            <person name="Xia Y."/>
            <person name="Yang J."/>
            <person name="Young S."/>
            <person name="Zeng Q."/>
            <person name="Zheng X."/>
            <person name="Stephens R."/>
            <person name="Nusbaum C."/>
            <person name="Birren B.W."/>
            <person name="Azadi P."/>
            <person name="Lempicki R.A."/>
            <person name="Cuomo C.A."/>
            <person name="Kovacs J.A."/>
        </authorList>
    </citation>
    <scope>NUCLEOTIDE SEQUENCE [LARGE SCALE GENOMIC DNA]</scope>
    <source>
        <strain evidence="5">B123</strain>
    </source>
</reference>
<evidence type="ECO:0000256" key="1">
    <source>
        <dbReference type="SAM" id="MobiDB-lite"/>
    </source>
</evidence>
<evidence type="ECO:0000313" key="5">
    <source>
        <dbReference type="Proteomes" id="UP000011958"/>
    </source>
</evidence>
<comment type="caution">
    <text evidence="4">The sequence shown here is derived from an EMBL/GenBank/DDBJ whole genome shotgun (WGS) entry which is preliminary data.</text>
</comment>
<dbReference type="RefSeq" id="XP_007875203.1">
    <property type="nucleotide sequence ID" value="XM_007877012.1"/>
</dbReference>
<evidence type="ECO:0000259" key="3">
    <source>
        <dbReference type="SMART" id="SM01155"/>
    </source>
</evidence>
<keyword evidence="5" id="KW-1185">Reference proteome</keyword>
<accession>M7P3A8</accession>
<dbReference type="Proteomes" id="UP000011958">
    <property type="component" value="Unassembled WGS sequence"/>
</dbReference>
<dbReference type="InterPro" id="IPR013177">
    <property type="entry name" value="Ribosomal_mS38_C"/>
</dbReference>
<dbReference type="EMBL" id="AFWA02000010">
    <property type="protein sequence ID" value="EMR08300.1"/>
    <property type="molecule type" value="Genomic_DNA"/>
</dbReference>
<keyword evidence="2" id="KW-1133">Transmembrane helix</keyword>
<dbReference type="Pfam" id="PF08213">
    <property type="entry name" value="COX24_C"/>
    <property type="match status" value="1"/>
</dbReference>
<keyword evidence="2" id="KW-0472">Membrane</keyword>
<dbReference type="AlphaFoldDB" id="M7P3A8"/>
<feature type="domain" description="Ribosomal protein mS38 C-terminal" evidence="3">
    <location>
        <begin position="136"/>
        <end position="169"/>
    </location>
</feature>
<dbReference type="eggNOG" id="ENOG502SE4R">
    <property type="taxonomic scope" value="Eukaryota"/>
</dbReference>
<feature type="transmembrane region" description="Helical" evidence="2">
    <location>
        <begin position="113"/>
        <end position="132"/>
    </location>
</feature>
<dbReference type="HOGENOM" id="CLU_1579195_0_0_1"/>
<keyword evidence="2" id="KW-0812">Transmembrane</keyword>
<feature type="region of interest" description="Disordered" evidence="1">
    <location>
        <begin position="150"/>
        <end position="169"/>
    </location>
</feature>
<name>M7P3A8_PNEMU</name>
<dbReference type="GeneID" id="19896830"/>
<dbReference type="SMART" id="SM01155">
    <property type="entry name" value="DUF1713"/>
    <property type="match status" value="1"/>
</dbReference>
<dbReference type="CDD" id="cd23699">
    <property type="entry name" value="At5g63150_CTD"/>
    <property type="match status" value="1"/>
</dbReference>
<dbReference type="OrthoDB" id="5379635at2759"/>
<protein>
    <recommendedName>
        <fullName evidence="3">Ribosomal protein mS38 C-terminal domain-containing protein</fullName>
    </recommendedName>
</protein>
<dbReference type="VEuPathDB" id="FungiDB:PNEG_03143"/>
<sequence length="169" mass="20368">MRHNILHHLFRRSQIPLKLPWSSCPVTVNPLDLTISLIWSQHRPLALFHQNQKIQGDEPLVMPKISANPNKTSFVWPEKIRHRLNFFKTNLSNELLFETSLSHFQPSCSERKIFFYPTLSTSFFSPILYNFYEKRQATSVKRKRRLKMNKHKFRKRRDRQRALRKRLGK</sequence>
<evidence type="ECO:0000313" key="4">
    <source>
        <dbReference type="EMBL" id="EMR08300.1"/>
    </source>
</evidence>
<dbReference type="STRING" id="1069680.M7P3A8"/>
<organism evidence="4 5">
    <name type="scientific">Pneumocystis murina (strain B123)</name>
    <name type="common">Mouse pneumocystis pneumonia agent</name>
    <name type="synonym">Pneumocystis carinii f. sp. muris</name>
    <dbReference type="NCBI Taxonomy" id="1069680"/>
    <lineage>
        <taxon>Eukaryota</taxon>
        <taxon>Fungi</taxon>
        <taxon>Dikarya</taxon>
        <taxon>Ascomycota</taxon>
        <taxon>Taphrinomycotina</taxon>
        <taxon>Pneumocystomycetes</taxon>
        <taxon>Pneumocystaceae</taxon>
        <taxon>Pneumocystis</taxon>
    </lineage>
</organism>
<evidence type="ECO:0000256" key="2">
    <source>
        <dbReference type="SAM" id="Phobius"/>
    </source>
</evidence>